<dbReference type="PANTHER" id="PTHR11986:SF58">
    <property type="entry name" value="LEUCINE_METHIONINE RACEMASE"/>
    <property type="match status" value="1"/>
</dbReference>
<gene>
    <name evidence="7" type="ORF">EDC64_104222</name>
</gene>
<protein>
    <submittedName>
        <fullName evidence="7">4-aminobutyrate aminotransferase</fullName>
    </submittedName>
</protein>
<dbReference type="GO" id="GO:0009448">
    <property type="term" value="P:gamma-aminobutyric acid metabolic process"/>
    <property type="evidence" value="ECO:0007669"/>
    <property type="project" value="InterPro"/>
</dbReference>
<dbReference type="Pfam" id="PF00202">
    <property type="entry name" value="Aminotran_3"/>
    <property type="match status" value="1"/>
</dbReference>
<accession>A0A4R3LY83</accession>
<keyword evidence="5 6" id="KW-0663">Pyridoxal phosphate</keyword>
<keyword evidence="8" id="KW-1185">Reference proteome</keyword>
<dbReference type="PANTHER" id="PTHR11986">
    <property type="entry name" value="AMINOTRANSFERASE CLASS III"/>
    <property type="match status" value="1"/>
</dbReference>
<dbReference type="InterPro" id="IPR049704">
    <property type="entry name" value="Aminotrans_3_PPA_site"/>
</dbReference>
<dbReference type="InterPro" id="IPR005814">
    <property type="entry name" value="Aminotrans_3"/>
</dbReference>
<dbReference type="Gene3D" id="3.90.1150.10">
    <property type="entry name" value="Aspartate Aminotransferase, domain 1"/>
    <property type="match status" value="1"/>
</dbReference>
<keyword evidence="4 7" id="KW-0808">Transferase</keyword>
<dbReference type="InterPro" id="IPR004632">
    <property type="entry name" value="4NH2But_aminotransferase_bac"/>
</dbReference>
<evidence type="ECO:0000256" key="3">
    <source>
        <dbReference type="ARBA" id="ARBA00022576"/>
    </source>
</evidence>
<comment type="similarity">
    <text evidence="2 6">Belongs to the class-III pyridoxal-phosphate-dependent aminotransferase family.</text>
</comment>
<reference evidence="7 8" key="1">
    <citation type="submission" date="2019-03" db="EMBL/GenBank/DDBJ databases">
        <title>Genomic Encyclopedia of Type Strains, Phase IV (KMG-IV): sequencing the most valuable type-strain genomes for metagenomic binning, comparative biology and taxonomic classification.</title>
        <authorList>
            <person name="Goeker M."/>
        </authorList>
    </citation>
    <scope>NUCLEOTIDE SEQUENCE [LARGE SCALE GENOMIC DNA]</scope>
    <source>
        <strain evidence="7 8">DSM 9035</strain>
    </source>
</reference>
<dbReference type="OrthoDB" id="5288905at2"/>
<dbReference type="GO" id="GO:0030170">
    <property type="term" value="F:pyridoxal phosphate binding"/>
    <property type="evidence" value="ECO:0007669"/>
    <property type="project" value="InterPro"/>
</dbReference>
<evidence type="ECO:0000256" key="2">
    <source>
        <dbReference type="ARBA" id="ARBA00008954"/>
    </source>
</evidence>
<dbReference type="GO" id="GO:0034386">
    <property type="term" value="F:4-aminobutyrate:2-oxoglutarate transaminase activity"/>
    <property type="evidence" value="ECO:0007669"/>
    <property type="project" value="InterPro"/>
</dbReference>
<proteinExistence type="inferred from homology"/>
<dbReference type="SUPFAM" id="SSF53383">
    <property type="entry name" value="PLP-dependent transferases"/>
    <property type="match status" value="1"/>
</dbReference>
<dbReference type="InterPro" id="IPR015421">
    <property type="entry name" value="PyrdxlP-dep_Trfase_major"/>
</dbReference>
<dbReference type="RefSeq" id="WP_132030996.1">
    <property type="nucleotide sequence ID" value="NZ_SMAI01000004.1"/>
</dbReference>
<dbReference type="AlphaFoldDB" id="A0A4R3LY83"/>
<dbReference type="PIRSF" id="PIRSF000521">
    <property type="entry name" value="Transaminase_4ab_Lys_Orn"/>
    <property type="match status" value="1"/>
</dbReference>
<evidence type="ECO:0000313" key="8">
    <source>
        <dbReference type="Proteomes" id="UP000294664"/>
    </source>
</evidence>
<dbReference type="Gene3D" id="3.40.640.10">
    <property type="entry name" value="Type I PLP-dependent aspartate aminotransferase-like (Major domain)"/>
    <property type="match status" value="1"/>
</dbReference>
<name>A0A4R3LY83_9HYPH</name>
<dbReference type="FunFam" id="3.40.640.10:FF:000013">
    <property type="entry name" value="4-aminobutyrate aminotransferase"/>
    <property type="match status" value="1"/>
</dbReference>
<dbReference type="InterPro" id="IPR015422">
    <property type="entry name" value="PyrdxlP-dep_Trfase_small"/>
</dbReference>
<dbReference type="InterPro" id="IPR050103">
    <property type="entry name" value="Class-III_PLP-dep_AT"/>
</dbReference>
<dbReference type="InterPro" id="IPR015424">
    <property type="entry name" value="PyrdxlP-dep_Trfase"/>
</dbReference>
<evidence type="ECO:0000256" key="5">
    <source>
        <dbReference type="ARBA" id="ARBA00022898"/>
    </source>
</evidence>
<evidence type="ECO:0000256" key="4">
    <source>
        <dbReference type="ARBA" id="ARBA00022679"/>
    </source>
</evidence>
<dbReference type="NCBIfam" id="TIGR00700">
    <property type="entry name" value="GABAtrnsam"/>
    <property type="match status" value="1"/>
</dbReference>
<dbReference type="GO" id="GO:0042802">
    <property type="term" value="F:identical protein binding"/>
    <property type="evidence" value="ECO:0007669"/>
    <property type="project" value="TreeGrafter"/>
</dbReference>
<evidence type="ECO:0000256" key="1">
    <source>
        <dbReference type="ARBA" id="ARBA00001933"/>
    </source>
</evidence>
<organism evidence="7 8">
    <name type="scientific">Aquabacter spiritensis</name>
    <dbReference type="NCBI Taxonomy" id="933073"/>
    <lineage>
        <taxon>Bacteria</taxon>
        <taxon>Pseudomonadati</taxon>
        <taxon>Pseudomonadota</taxon>
        <taxon>Alphaproteobacteria</taxon>
        <taxon>Hyphomicrobiales</taxon>
        <taxon>Xanthobacteraceae</taxon>
        <taxon>Aquabacter</taxon>
    </lineage>
</organism>
<evidence type="ECO:0000256" key="6">
    <source>
        <dbReference type="RuleBase" id="RU003560"/>
    </source>
</evidence>
<dbReference type="Proteomes" id="UP000294664">
    <property type="component" value="Unassembled WGS sequence"/>
</dbReference>
<dbReference type="EMBL" id="SMAI01000004">
    <property type="protein sequence ID" value="TCT05664.1"/>
    <property type="molecule type" value="Genomic_DNA"/>
</dbReference>
<comment type="cofactor">
    <cofactor evidence="1">
        <name>pyridoxal 5'-phosphate</name>
        <dbReference type="ChEBI" id="CHEBI:597326"/>
    </cofactor>
</comment>
<sequence>MSANADLFARRQAAIPRGVGHATPVAISRAQNAELWDLDGRRYVDFAAGIAVLNTGHRHPHVMAAVAAEMEKFTHPCFQVTAYESYVALAERLNALAPIEGPAKSIFFTTGAEATENAVKIARAATGRDGVIAFTGAFHGRTFMAMSMTGKVVPYKKGLGASMPNVWHVPFPATHSGVTTEQALQHLDFLFAADIDPARVAAIIVEPVQGEGGFHPAPADLMRGLRKVADAHGIVLIADEVQTGFGRTGKLFAMEHYDVRPDLVCVAKSLAGGFPLSGVIGRAAIMDAAEPGGLGGTYAGNPLACAAALAVLDVIEAEGLVARANAIGARIKARLAGFEGRNDLLPIAGIRGPGAMIAFDIVRERGSLEPDAAATKRVTLRAAEEGLILLSCGTSFSTIRILVPLTASDAIVEEGLDLLERALAA</sequence>
<evidence type="ECO:0000313" key="7">
    <source>
        <dbReference type="EMBL" id="TCT05664.1"/>
    </source>
</evidence>
<dbReference type="CDD" id="cd00610">
    <property type="entry name" value="OAT_like"/>
    <property type="match status" value="1"/>
</dbReference>
<dbReference type="PROSITE" id="PS00600">
    <property type="entry name" value="AA_TRANSFER_CLASS_3"/>
    <property type="match status" value="1"/>
</dbReference>
<comment type="caution">
    <text evidence="7">The sequence shown here is derived from an EMBL/GenBank/DDBJ whole genome shotgun (WGS) entry which is preliminary data.</text>
</comment>
<keyword evidence="3 7" id="KW-0032">Aminotransferase</keyword>